<sequence length="133" mass="14779">MAKAVHPPQIQTSAYAFGDDSAPAIHRTNHRPTIPFVNVAYASPATPRWQPLDRGRRSSKMDRRLLNRRTNQRPEGAGRGDRIRGCTMLLHDFLLECLLSCAWLVKPTPLGGGPHDITAQMKCGFHCVMSTFG</sequence>
<dbReference type="HOGENOM" id="CLU_1912193_0_0_1"/>
<reference evidence="3" key="1">
    <citation type="journal article" date="2009" name="Nature">
        <title>Genome sequence and analysis of the Irish potato famine pathogen Phytophthora infestans.</title>
        <authorList>
            <consortium name="The Broad Institute Genome Sequencing Platform"/>
            <person name="Haas B.J."/>
            <person name="Kamoun S."/>
            <person name="Zody M.C."/>
            <person name="Jiang R.H."/>
            <person name="Handsaker R.E."/>
            <person name="Cano L.M."/>
            <person name="Grabherr M."/>
            <person name="Kodira C.D."/>
            <person name="Raffaele S."/>
            <person name="Torto-Alalibo T."/>
            <person name="Bozkurt T.O."/>
            <person name="Ah-Fong A.M."/>
            <person name="Alvarado L."/>
            <person name="Anderson V.L."/>
            <person name="Armstrong M.R."/>
            <person name="Avrova A."/>
            <person name="Baxter L."/>
            <person name="Beynon J."/>
            <person name="Boevink P.C."/>
            <person name="Bollmann S.R."/>
            <person name="Bos J.I."/>
            <person name="Bulone V."/>
            <person name="Cai G."/>
            <person name="Cakir C."/>
            <person name="Carrington J.C."/>
            <person name="Chawner M."/>
            <person name="Conti L."/>
            <person name="Costanzo S."/>
            <person name="Ewan R."/>
            <person name="Fahlgren N."/>
            <person name="Fischbach M.A."/>
            <person name="Fugelstad J."/>
            <person name="Gilroy E.M."/>
            <person name="Gnerre S."/>
            <person name="Green P.J."/>
            <person name="Grenville-Briggs L.J."/>
            <person name="Griffith J."/>
            <person name="Grunwald N.J."/>
            <person name="Horn K."/>
            <person name="Horner N.R."/>
            <person name="Hu C.H."/>
            <person name="Huitema E."/>
            <person name="Jeong D.H."/>
            <person name="Jones A.M."/>
            <person name="Jones J.D."/>
            <person name="Jones R.W."/>
            <person name="Karlsson E.K."/>
            <person name="Kunjeti S.G."/>
            <person name="Lamour K."/>
            <person name="Liu Z."/>
            <person name="Ma L."/>
            <person name="Maclean D."/>
            <person name="Chibucos M.C."/>
            <person name="McDonald H."/>
            <person name="McWalters J."/>
            <person name="Meijer H.J."/>
            <person name="Morgan W."/>
            <person name="Morris P.F."/>
            <person name="Munro C.A."/>
            <person name="O'Neill K."/>
            <person name="Ospina-Giraldo M."/>
            <person name="Pinzon A."/>
            <person name="Pritchard L."/>
            <person name="Ramsahoye B."/>
            <person name="Ren Q."/>
            <person name="Restrepo S."/>
            <person name="Roy S."/>
            <person name="Sadanandom A."/>
            <person name="Savidor A."/>
            <person name="Schornack S."/>
            <person name="Schwartz D.C."/>
            <person name="Schumann U.D."/>
            <person name="Schwessinger B."/>
            <person name="Seyer L."/>
            <person name="Sharpe T."/>
            <person name="Silvar C."/>
            <person name="Song J."/>
            <person name="Studholme D.J."/>
            <person name="Sykes S."/>
            <person name="Thines M."/>
            <person name="van de Vondervoort P.J."/>
            <person name="Phuntumart V."/>
            <person name="Wawra S."/>
            <person name="Weide R."/>
            <person name="Win J."/>
            <person name="Young C."/>
            <person name="Zhou S."/>
            <person name="Fry W."/>
            <person name="Meyers B.C."/>
            <person name="van West P."/>
            <person name="Ristaino J."/>
            <person name="Govers F."/>
            <person name="Birch P.R."/>
            <person name="Whisson S.C."/>
            <person name="Judelson H.S."/>
            <person name="Nusbaum C."/>
        </authorList>
    </citation>
    <scope>NUCLEOTIDE SEQUENCE [LARGE SCALE GENOMIC DNA]</scope>
    <source>
        <strain evidence="3">T30-4</strain>
    </source>
</reference>
<dbReference type="AlphaFoldDB" id="D0RM40"/>
<protein>
    <submittedName>
        <fullName evidence="2">Uncharacterized protein</fullName>
    </submittedName>
</protein>
<dbReference type="VEuPathDB" id="FungiDB:PITG_22296"/>
<dbReference type="GeneID" id="9468395"/>
<dbReference type="EMBL" id="GG689698">
    <property type="protein sequence ID" value="EEY59038.1"/>
    <property type="molecule type" value="Genomic_DNA"/>
</dbReference>
<gene>
    <name evidence="2" type="ORF">PITG_22296</name>
</gene>
<feature type="non-terminal residue" evidence="2">
    <location>
        <position position="133"/>
    </location>
</feature>
<proteinExistence type="predicted"/>
<dbReference type="KEGG" id="pif:PITG_22296"/>
<organism evidence="2 3">
    <name type="scientific">Phytophthora infestans (strain T30-4)</name>
    <name type="common">Potato late blight agent</name>
    <dbReference type="NCBI Taxonomy" id="403677"/>
    <lineage>
        <taxon>Eukaryota</taxon>
        <taxon>Sar</taxon>
        <taxon>Stramenopiles</taxon>
        <taxon>Oomycota</taxon>
        <taxon>Peronosporomycetes</taxon>
        <taxon>Peronosporales</taxon>
        <taxon>Peronosporaceae</taxon>
        <taxon>Phytophthora</taxon>
    </lineage>
</organism>
<name>D0RM40_PHYIT</name>
<evidence type="ECO:0000313" key="2">
    <source>
        <dbReference type="EMBL" id="EEY59038.1"/>
    </source>
</evidence>
<feature type="region of interest" description="Disordered" evidence="1">
    <location>
        <begin position="48"/>
        <end position="81"/>
    </location>
</feature>
<evidence type="ECO:0000313" key="3">
    <source>
        <dbReference type="Proteomes" id="UP000006643"/>
    </source>
</evidence>
<feature type="compositionally biased region" description="Basic and acidic residues" evidence="1">
    <location>
        <begin position="51"/>
        <end position="65"/>
    </location>
</feature>
<evidence type="ECO:0000256" key="1">
    <source>
        <dbReference type="SAM" id="MobiDB-lite"/>
    </source>
</evidence>
<keyword evidence="3" id="KW-1185">Reference proteome</keyword>
<dbReference type="RefSeq" id="XP_002909891.1">
    <property type="nucleotide sequence ID" value="XM_002909845.1"/>
</dbReference>
<accession>D0RM40</accession>
<dbReference type="Proteomes" id="UP000006643">
    <property type="component" value="Unassembled WGS sequence"/>
</dbReference>
<dbReference type="InParanoid" id="D0RM40"/>